<evidence type="ECO:0000256" key="1">
    <source>
        <dbReference type="ARBA" id="ARBA00004127"/>
    </source>
</evidence>
<evidence type="ECO:0000313" key="12">
    <source>
        <dbReference type="Proteomes" id="UP000288279"/>
    </source>
</evidence>
<keyword evidence="2 7" id="KW-0813">Transport</keyword>
<dbReference type="InterPro" id="IPR003945">
    <property type="entry name" value="NU5C-like"/>
</dbReference>
<keyword evidence="4 7" id="KW-0812">Transmembrane</keyword>
<evidence type="ECO:0000256" key="8">
    <source>
        <dbReference type="RuleBase" id="RU000320"/>
    </source>
</evidence>
<dbReference type="InterPro" id="IPR001750">
    <property type="entry name" value="ND/Mrp_TM"/>
</dbReference>
<protein>
    <recommendedName>
        <fullName evidence="7">Probable inorganic carbon transporter subunit DabB</fullName>
    </recommendedName>
</protein>
<keyword evidence="3 7" id="KW-1003">Cell membrane</keyword>
<dbReference type="GO" id="GO:0012505">
    <property type="term" value="C:endomembrane system"/>
    <property type="evidence" value="ECO:0007669"/>
    <property type="project" value="UniProtKB-SubCell"/>
</dbReference>
<comment type="subunit">
    <text evidence="7">Forms a complex with DabA.</text>
</comment>
<dbReference type="PRINTS" id="PR01434">
    <property type="entry name" value="NADHDHGNASE5"/>
</dbReference>
<comment type="similarity">
    <text evidence="7">Belongs to the inorganic carbon transporter (TC 9.A.2) DabB family.</text>
</comment>
<dbReference type="Proteomes" id="UP000288279">
    <property type="component" value="Unassembled WGS sequence"/>
</dbReference>
<proteinExistence type="inferred from homology"/>
<feature type="domain" description="NADH:quinone oxidoreductase/Mrp antiporter transmembrane" evidence="10">
    <location>
        <begin position="94"/>
        <end position="354"/>
    </location>
</feature>
<feature type="transmembrane region" description="Helical" evidence="7">
    <location>
        <begin position="203"/>
        <end position="223"/>
    </location>
</feature>
<dbReference type="RefSeq" id="WP_126827658.1">
    <property type="nucleotide sequence ID" value="NZ_PIQG01000003.1"/>
</dbReference>
<dbReference type="NCBIfam" id="NF006029">
    <property type="entry name" value="PRK08168.1"/>
    <property type="match status" value="1"/>
</dbReference>
<dbReference type="PANTHER" id="PTHR42829">
    <property type="entry name" value="NADH-UBIQUINONE OXIDOREDUCTASE CHAIN 5"/>
    <property type="match status" value="1"/>
</dbReference>
<feature type="transmembrane region" description="Helical" evidence="7">
    <location>
        <begin position="35"/>
        <end position="60"/>
    </location>
</feature>
<evidence type="ECO:0000313" key="11">
    <source>
        <dbReference type="EMBL" id="RUO76742.1"/>
    </source>
</evidence>
<gene>
    <name evidence="7" type="primary">dabB</name>
    <name evidence="11" type="ORF">CWI83_07405</name>
</gene>
<feature type="transmembrane region" description="Helical" evidence="7">
    <location>
        <begin position="235"/>
        <end position="258"/>
    </location>
</feature>
<comment type="caution">
    <text evidence="11">The sequence shown here is derived from an EMBL/GenBank/DDBJ whole genome shotgun (WGS) entry which is preliminary data.</text>
</comment>
<evidence type="ECO:0000256" key="3">
    <source>
        <dbReference type="ARBA" id="ARBA00022475"/>
    </source>
</evidence>
<dbReference type="OrthoDB" id="9768329at2"/>
<dbReference type="GO" id="GO:0003954">
    <property type="term" value="F:NADH dehydrogenase activity"/>
    <property type="evidence" value="ECO:0007669"/>
    <property type="project" value="TreeGrafter"/>
</dbReference>
<keyword evidence="5 7" id="KW-1133">Transmembrane helix</keyword>
<feature type="region of interest" description="Disordered" evidence="9">
    <location>
        <begin position="480"/>
        <end position="500"/>
    </location>
</feature>
<dbReference type="Pfam" id="PF00361">
    <property type="entry name" value="Proton_antipo_M"/>
    <property type="match status" value="1"/>
</dbReference>
<name>A0A432ZHI4_9GAMM</name>
<comment type="function">
    <text evidence="7">Part of an energy-coupled inorganic carbon pump.</text>
</comment>
<dbReference type="GO" id="GO:0005886">
    <property type="term" value="C:plasma membrane"/>
    <property type="evidence" value="ECO:0007669"/>
    <property type="project" value="UniProtKB-SubCell"/>
</dbReference>
<sequence>MSWRITQLLLSILGLSAVTMTLVFTLTDLLPSQQLALFGFRFTPLSTTMVALISFIGWVVTRYAQTQFAESIDEQRFRRRLFATIAAILFTVISDHLLLFWLGWIAVSSSLHQMLVFYPERPRAVLAAHKKFIFARLAETLLATAFILFYLAHGTASIAELQTVTLTPLSYTAMTLLAIVALMKCAQLPVHGWLLQVVESPTPVSALLHAGIINLGGYLLLKFSPLLSQAIVAQWVLLVVAGLSLLIAASVTMTRVSIKVRLAWSTVAQMALMLVEIALGLYSIALLHLLAHSCYKAYAFLSAGSVVDQAERATLSGYQLPSLGAFTVAILLSLMIAAGLYAVGLITGLLAPWLAVFMALTLWFATQCRRQQPLLALKAVFWGVFWLALYKVVKTLLGYLLPEAQATLTALSAADLWISWLLLMVLTVYLVLSYQPYTAFSSRLFVALNAGFYLDEWATRMTLWVWPIALPHRSTPSTEVALHQSNGDTPSRSATQQGGH</sequence>
<keyword evidence="12" id="KW-1185">Reference proteome</keyword>
<organism evidence="11 12">
    <name type="scientific">Pseudidiomarina taiwanensis</name>
    <dbReference type="NCBI Taxonomy" id="337250"/>
    <lineage>
        <taxon>Bacteria</taxon>
        <taxon>Pseudomonadati</taxon>
        <taxon>Pseudomonadota</taxon>
        <taxon>Gammaproteobacteria</taxon>
        <taxon>Alteromonadales</taxon>
        <taxon>Idiomarinaceae</taxon>
        <taxon>Pseudidiomarina</taxon>
    </lineage>
</organism>
<evidence type="ECO:0000256" key="2">
    <source>
        <dbReference type="ARBA" id="ARBA00022448"/>
    </source>
</evidence>
<evidence type="ECO:0000256" key="9">
    <source>
        <dbReference type="SAM" id="MobiDB-lite"/>
    </source>
</evidence>
<dbReference type="AlphaFoldDB" id="A0A432ZHI4"/>
<feature type="transmembrane region" description="Helical" evidence="7">
    <location>
        <begin position="349"/>
        <end position="366"/>
    </location>
</feature>
<reference evidence="11 12" key="1">
    <citation type="journal article" date="2011" name="Front. Microbiol.">
        <title>Genomic signatures of strain selection and enhancement in Bacillus atrophaeus var. globigii, a historical biowarfare simulant.</title>
        <authorList>
            <person name="Gibbons H.S."/>
            <person name="Broomall S.M."/>
            <person name="McNew L.A."/>
            <person name="Daligault H."/>
            <person name="Chapman C."/>
            <person name="Bruce D."/>
            <person name="Karavis M."/>
            <person name="Krepps M."/>
            <person name="McGregor P.A."/>
            <person name="Hong C."/>
            <person name="Park K.H."/>
            <person name="Akmal A."/>
            <person name="Feldman A."/>
            <person name="Lin J.S."/>
            <person name="Chang W.E."/>
            <person name="Higgs B.W."/>
            <person name="Demirev P."/>
            <person name="Lindquist J."/>
            <person name="Liem A."/>
            <person name="Fochler E."/>
            <person name="Read T.D."/>
            <person name="Tapia R."/>
            <person name="Johnson S."/>
            <person name="Bishop-Lilly K.A."/>
            <person name="Detter C."/>
            <person name="Han C."/>
            <person name="Sozhamannan S."/>
            <person name="Rosenzweig C.N."/>
            <person name="Skowronski E.W."/>
        </authorList>
    </citation>
    <scope>NUCLEOTIDE SEQUENCE [LARGE SCALE GENOMIC DNA]</scope>
    <source>
        <strain evidence="11 12">PIT1</strain>
    </source>
</reference>
<evidence type="ECO:0000256" key="4">
    <source>
        <dbReference type="ARBA" id="ARBA00022692"/>
    </source>
</evidence>
<evidence type="ECO:0000259" key="10">
    <source>
        <dbReference type="Pfam" id="PF00361"/>
    </source>
</evidence>
<evidence type="ECO:0000256" key="6">
    <source>
        <dbReference type="ARBA" id="ARBA00023136"/>
    </source>
</evidence>
<feature type="transmembrane region" description="Helical" evidence="7">
    <location>
        <begin position="410"/>
        <end position="432"/>
    </location>
</feature>
<dbReference type="GO" id="GO:0008137">
    <property type="term" value="F:NADH dehydrogenase (ubiquinone) activity"/>
    <property type="evidence" value="ECO:0007669"/>
    <property type="project" value="InterPro"/>
</dbReference>
<dbReference type="HAMAP" id="MF_00862">
    <property type="entry name" value="DabB"/>
    <property type="match status" value="1"/>
</dbReference>
<dbReference type="GO" id="GO:0042773">
    <property type="term" value="P:ATP synthesis coupled electron transport"/>
    <property type="evidence" value="ECO:0007669"/>
    <property type="project" value="InterPro"/>
</dbReference>
<evidence type="ECO:0000256" key="7">
    <source>
        <dbReference type="HAMAP-Rule" id="MF_00862"/>
    </source>
</evidence>
<comment type="subcellular location">
    <subcellularLocation>
        <location evidence="7">Cell membrane</location>
        <topology evidence="7">Multi-pass membrane protein</topology>
    </subcellularLocation>
    <subcellularLocation>
        <location evidence="1">Endomembrane system</location>
        <topology evidence="1">Multi-pass membrane protein</topology>
    </subcellularLocation>
    <subcellularLocation>
        <location evidence="8">Membrane</location>
        <topology evidence="8">Multi-pass membrane protein</topology>
    </subcellularLocation>
</comment>
<feature type="transmembrane region" description="Helical" evidence="7">
    <location>
        <begin position="270"/>
        <end position="291"/>
    </location>
</feature>
<accession>A0A432ZHI4</accession>
<feature type="transmembrane region" description="Helical" evidence="7">
    <location>
        <begin position="133"/>
        <end position="152"/>
    </location>
</feature>
<dbReference type="PANTHER" id="PTHR42829:SF1">
    <property type="entry name" value="INORGANIC CARBON TRANSPORTER SUBUNIT DABB-RELATED"/>
    <property type="match status" value="1"/>
</dbReference>
<feature type="transmembrane region" description="Helical" evidence="7">
    <location>
        <begin position="322"/>
        <end position="343"/>
    </location>
</feature>
<feature type="transmembrane region" description="Helical" evidence="7">
    <location>
        <begin position="164"/>
        <end position="183"/>
    </location>
</feature>
<keyword evidence="6 7" id="KW-0472">Membrane</keyword>
<dbReference type="GO" id="GO:0015990">
    <property type="term" value="P:electron transport coupled proton transport"/>
    <property type="evidence" value="ECO:0007669"/>
    <property type="project" value="TreeGrafter"/>
</dbReference>
<evidence type="ECO:0000256" key="5">
    <source>
        <dbReference type="ARBA" id="ARBA00022989"/>
    </source>
</evidence>
<feature type="transmembrane region" description="Helical" evidence="7">
    <location>
        <begin position="373"/>
        <end position="390"/>
    </location>
</feature>
<dbReference type="InterPro" id="IPR046396">
    <property type="entry name" value="Transporter_DabB"/>
</dbReference>
<feature type="transmembrane region" description="Helical" evidence="7">
    <location>
        <begin position="81"/>
        <end position="107"/>
    </location>
</feature>
<dbReference type="EMBL" id="PIQG01000003">
    <property type="protein sequence ID" value="RUO76742.1"/>
    <property type="molecule type" value="Genomic_DNA"/>
</dbReference>